<evidence type="ECO:0000313" key="1">
    <source>
        <dbReference type="EMBL" id="MFC4728401.1"/>
    </source>
</evidence>
<organism evidence="1 2">
    <name type="scientific">Coralloluteibacterium thermophilum</name>
    <dbReference type="NCBI Taxonomy" id="2707049"/>
    <lineage>
        <taxon>Bacteria</taxon>
        <taxon>Pseudomonadati</taxon>
        <taxon>Pseudomonadota</taxon>
        <taxon>Gammaproteobacteria</taxon>
        <taxon>Lysobacterales</taxon>
        <taxon>Lysobacteraceae</taxon>
        <taxon>Coralloluteibacterium</taxon>
    </lineage>
</organism>
<accession>A0ABV9NJF0</accession>
<dbReference type="SUPFAM" id="SSF82185">
    <property type="entry name" value="Histone H3 K4-specific methyltransferase SET7/9 N-terminal domain"/>
    <property type="match status" value="1"/>
</dbReference>
<keyword evidence="2" id="KW-1185">Reference proteome</keyword>
<evidence type="ECO:0000313" key="2">
    <source>
        <dbReference type="Proteomes" id="UP001595892"/>
    </source>
</evidence>
<sequence>MTMPKEHLEYHKGGTVRARGQTLNGEVTGYWEWFRTDGTKMRSGYFEAGKQVGEWTTYDKAGAVYKVTKMKAVP</sequence>
<name>A0ABV9NJF0_9GAMM</name>
<dbReference type="RefSeq" id="WP_377004432.1">
    <property type="nucleotide sequence ID" value="NZ_JBHSGG010000026.1"/>
</dbReference>
<dbReference type="Gene3D" id="2.20.110.10">
    <property type="entry name" value="Histone H3 K4-specific methyltransferase SET7/9 N-terminal domain"/>
    <property type="match status" value="1"/>
</dbReference>
<dbReference type="Proteomes" id="UP001595892">
    <property type="component" value="Unassembled WGS sequence"/>
</dbReference>
<protein>
    <submittedName>
        <fullName evidence="1">Toxin-antitoxin system YwqK family antitoxin</fullName>
    </submittedName>
</protein>
<reference evidence="2" key="1">
    <citation type="journal article" date="2019" name="Int. J. Syst. Evol. Microbiol.">
        <title>The Global Catalogue of Microorganisms (GCM) 10K type strain sequencing project: providing services to taxonomists for standard genome sequencing and annotation.</title>
        <authorList>
            <consortium name="The Broad Institute Genomics Platform"/>
            <consortium name="The Broad Institute Genome Sequencing Center for Infectious Disease"/>
            <person name="Wu L."/>
            <person name="Ma J."/>
        </authorList>
    </citation>
    <scope>NUCLEOTIDE SEQUENCE [LARGE SCALE GENOMIC DNA]</scope>
    <source>
        <strain evidence="2">CGMCC 1.13574</strain>
    </source>
</reference>
<gene>
    <name evidence="1" type="ORF">ACFO3Q_09475</name>
</gene>
<proteinExistence type="predicted"/>
<comment type="caution">
    <text evidence="1">The sequence shown here is derived from an EMBL/GenBank/DDBJ whole genome shotgun (WGS) entry which is preliminary data.</text>
</comment>
<dbReference type="EMBL" id="JBHSGG010000026">
    <property type="protein sequence ID" value="MFC4728401.1"/>
    <property type="molecule type" value="Genomic_DNA"/>
</dbReference>